<dbReference type="InterPro" id="IPR049326">
    <property type="entry name" value="Rhodopsin_dom_fungi"/>
</dbReference>
<keyword evidence="8" id="KW-0732">Signal</keyword>
<dbReference type="OrthoDB" id="5329176at2759"/>
<feature type="domain" description="Rhodopsin" evidence="9">
    <location>
        <begin position="2"/>
        <end position="121"/>
    </location>
</feature>
<evidence type="ECO:0000256" key="6">
    <source>
        <dbReference type="SAM" id="MobiDB-lite"/>
    </source>
</evidence>
<dbReference type="GO" id="GO:0016020">
    <property type="term" value="C:membrane"/>
    <property type="evidence" value="ECO:0007669"/>
    <property type="project" value="UniProtKB-SubCell"/>
</dbReference>
<proteinExistence type="inferred from homology"/>
<comment type="subcellular location">
    <subcellularLocation>
        <location evidence="1">Membrane</location>
        <topology evidence="1">Multi-pass membrane protein</topology>
    </subcellularLocation>
</comment>
<feature type="region of interest" description="Disordered" evidence="6">
    <location>
        <begin position="229"/>
        <end position="250"/>
    </location>
</feature>
<evidence type="ECO:0000256" key="5">
    <source>
        <dbReference type="ARBA" id="ARBA00038359"/>
    </source>
</evidence>
<feature type="signal peptide" evidence="8">
    <location>
        <begin position="1"/>
        <end position="17"/>
    </location>
</feature>
<feature type="region of interest" description="Disordered" evidence="6">
    <location>
        <begin position="134"/>
        <end position="215"/>
    </location>
</feature>
<dbReference type="AlphaFoldDB" id="A0A9W9W1Y2"/>
<feature type="chain" id="PRO_5040939127" description="Rhodopsin domain-containing protein" evidence="8">
    <location>
        <begin position="18"/>
        <end position="250"/>
    </location>
</feature>
<dbReference type="EMBL" id="JAPZBU010000006">
    <property type="protein sequence ID" value="KAJ5397077.1"/>
    <property type="molecule type" value="Genomic_DNA"/>
</dbReference>
<evidence type="ECO:0000313" key="11">
    <source>
        <dbReference type="Proteomes" id="UP001147747"/>
    </source>
</evidence>
<dbReference type="Pfam" id="PF20684">
    <property type="entry name" value="Fung_rhodopsin"/>
    <property type="match status" value="1"/>
</dbReference>
<dbReference type="RefSeq" id="XP_056489129.1">
    <property type="nucleotide sequence ID" value="XM_056629827.1"/>
</dbReference>
<gene>
    <name evidence="10" type="ORF">N7509_005190</name>
</gene>
<reference evidence="10" key="1">
    <citation type="submission" date="2022-12" db="EMBL/GenBank/DDBJ databases">
        <authorList>
            <person name="Petersen C."/>
        </authorList>
    </citation>
    <scope>NUCLEOTIDE SEQUENCE</scope>
    <source>
        <strain evidence="10">IBT 29677</strain>
    </source>
</reference>
<feature type="compositionally biased region" description="Gly residues" evidence="6">
    <location>
        <begin position="134"/>
        <end position="145"/>
    </location>
</feature>
<feature type="transmembrane region" description="Helical" evidence="7">
    <location>
        <begin position="41"/>
        <end position="63"/>
    </location>
</feature>
<accession>A0A9W9W1Y2</accession>
<dbReference type="Proteomes" id="UP001147747">
    <property type="component" value="Unassembled WGS sequence"/>
</dbReference>
<evidence type="ECO:0000256" key="8">
    <source>
        <dbReference type="SAM" id="SignalP"/>
    </source>
</evidence>
<evidence type="ECO:0000256" key="3">
    <source>
        <dbReference type="ARBA" id="ARBA00022989"/>
    </source>
</evidence>
<comment type="similarity">
    <text evidence="5">Belongs to the SAT4 family.</text>
</comment>
<keyword evidence="4 7" id="KW-0472">Membrane</keyword>
<comment type="caution">
    <text evidence="10">The sequence shown here is derived from an EMBL/GenBank/DDBJ whole genome shotgun (WGS) entry which is preliminary data.</text>
</comment>
<evidence type="ECO:0000256" key="7">
    <source>
        <dbReference type="SAM" id="Phobius"/>
    </source>
</evidence>
<dbReference type="PANTHER" id="PTHR33048:SF55">
    <property type="entry name" value="INTEGRAL MEMBRANE PROTEIN"/>
    <property type="match status" value="1"/>
</dbReference>
<sequence length="250" mass="26687">MVIGLFVAVLFVDIFQCTPIAYVYDMSIEGGTCIDQGGFYVSTAALNLFTDIMVLSIPIIITWNLQMPLRRKLAVCVILCLGGVHKVVSDPTYSIGFCSSAIEVNVAVVTACGPSMKAIASKYLPRLLGTSRGGGTSGYGPGTSGSRGVFPGSKFSKHKSQLHSNADDGYEMADPRHRVDIGPGESGNHFDMRKYKRSGDSPSISSGSEDGMAGIVKTTDVSVRYTVDEVSPHHNSRSHDGKHTSMDSLV</sequence>
<evidence type="ECO:0000259" key="9">
    <source>
        <dbReference type="Pfam" id="PF20684"/>
    </source>
</evidence>
<organism evidence="10 11">
    <name type="scientific">Penicillium cosmopolitanum</name>
    <dbReference type="NCBI Taxonomy" id="1131564"/>
    <lineage>
        <taxon>Eukaryota</taxon>
        <taxon>Fungi</taxon>
        <taxon>Dikarya</taxon>
        <taxon>Ascomycota</taxon>
        <taxon>Pezizomycotina</taxon>
        <taxon>Eurotiomycetes</taxon>
        <taxon>Eurotiomycetidae</taxon>
        <taxon>Eurotiales</taxon>
        <taxon>Aspergillaceae</taxon>
        <taxon>Penicillium</taxon>
    </lineage>
</organism>
<evidence type="ECO:0000256" key="1">
    <source>
        <dbReference type="ARBA" id="ARBA00004141"/>
    </source>
</evidence>
<name>A0A9W9W1Y2_9EURO</name>
<evidence type="ECO:0000256" key="2">
    <source>
        <dbReference type="ARBA" id="ARBA00022692"/>
    </source>
</evidence>
<dbReference type="PANTHER" id="PTHR33048">
    <property type="entry name" value="PTH11-LIKE INTEGRAL MEMBRANE PROTEIN (AFU_ORTHOLOGUE AFUA_5G11245)"/>
    <property type="match status" value="1"/>
</dbReference>
<feature type="compositionally biased region" description="Basic and acidic residues" evidence="6">
    <location>
        <begin position="188"/>
        <end position="199"/>
    </location>
</feature>
<reference evidence="10" key="2">
    <citation type="journal article" date="2023" name="IMA Fungus">
        <title>Comparative genomic study of the Penicillium genus elucidates a diverse pangenome and 15 lateral gene transfer events.</title>
        <authorList>
            <person name="Petersen C."/>
            <person name="Sorensen T."/>
            <person name="Nielsen M.R."/>
            <person name="Sondergaard T.E."/>
            <person name="Sorensen J.L."/>
            <person name="Fitzpatrick D.A."/>
            <person name="Frisvad J.C."/>
            <person name="Nielsen K.L."/>
        </authorList>
    </citation>
    <scope>NUCLEOTIDE SEQUENCE</scope>
    <source>
        <strain evidence="10">IBT 29677</strain>
    </source>
</reference>
<protein>
    <recommendedName>
        <fullName evidence="9">Rhodopsin domain-containing protein</fullName>
    </recommendedName>
</protein>
<feature type="compositionally biased region" description="Low complexity" evidence="6">
    <location>
        <begin position="200"/>
        <end position="211"/>
    </location>
</feature>
<dbReference type="InterPro" id="IPR052337">
    <property type="entry name" value="SAT4-like"/>
</dbReference>
<keyword evidence="3 7" id="KW-1133">Transmembrane helix</keyword>
<keyword evidence="11" id="KW-1185">Reference proteome</keyword>
<evidence type="ECO:0000256" key="4">
    <source>
        <dbReference type="ARBA" id="ARBA00023136"/>
    </source>
</evidence>
<evidence type="ECO:0000313" key="10">
    <source>
        <dbReference type="EMBL" id="KAJ5397077.1"/>
    </source>
</evidence>
<dbReference type="GeneID" id="81368807"/>
<keyword evidence="2 7" id="KW-0812">Transmembrane</keyword>